<proteinExistence type="predicted"/>
<dbReference type="KEGG" id="vg:14296425"/>
<evidence type="ECO:0000313" key="1">
    <source>
        <dbReference type="EMBL" id="AFN39081.1"/>
    </source>
</evidence>
<evidence type="ECO:0000313" key="2">
    <source>
        <dbReference type="Proteomes" id="UP000009014"/>
    </source>
</evidence>
<organism evidence="1 2">
    <name type="scientific">Burkholderia phage BcepMigl</name>
    <dbReference type="NCBI Taxonomy" id="2886899"/>
    <lineage>
        <taxon>Viruses</taxon>
        <taxon>Duplodnaviria</taxon>
        <taxon>Heunggongvirae</taxon>
        <taxon>Uroviricota</taxon>
        <taxon>Caudoviricetes</taxon>
        <taxon>Lessievirus</taxon>
        <taxon>Lessievirus bcepmigl</taxon>
    </lineage>
</organism>
<reference evidence="1 2" key="1">
    <citation type="submission" date="2012-05" db="EMBL/GenBank/DDBJ databases">
        <title>Complete genome of the Bcep22-like bacteriophage BcepMigl.</title>
        <authorList>
            <person name="Gill J.J."/>
            <person name="Migl D.M."/>
            <person name="Summer E.J."/>
            <person name="Gonzlaez C.F."/>
            <person name="Young R."/>
        </authorList>
    </citation>
    <scope>NUCLEOTIDE SEQUENCE [LARGE SCALE GENOMIC DNA]</scope>
</reference>
<dbReference type="GeneID" id="14296425"/>
<dbReference type="Proteomes" id="UP000009014">
    <property type="component" value="Segment"/>
</dbReference>
<protein>
    <submittedName>
        <fullName evidence="1">Uncharacterized protein</fullName>
    </submittedName>
</protein>
<dbReference type="EMBL" id="JX104231">
    <property type="protein sequence ID" value="AFN39081.1"/>
    <property type="molecule type" value="Genomic_DNA"/>
</dbReference>
<sequence>MLGSFGVAEPGALRFRFENRTIPGDMVRHNAAPYGCQSRLSPPSHTTAATLSRRTAREVRAFVPTGPAFRLLVIRVAGPRGQPAASQVEDVRR</sequence>
<dbReference type="OrthoDB" id="35555at10239"/>
<name>I6XGB9_9CAUD</name>
<keyword evidence="2" id="KW-1185">Reference proteome</keyword>
<dbReference type="RefSeq" id="YP_007236758.1">
    <property type="nucleotide sequence ID" value="NC_019917.1"/>
</dbReference>
<accession>I6XGB9</accession>
<gene>
    <name evidence="1" type="ORF">BcepMigl_gp12</name>
</gene>